<feature type="region of interest" description="Disordered" evidence="7">
    <location>
        <begin position="768"/>
        <end position="800"/>
    </location>
</feature>
<dbReference type="PANTHER" id="PTHR31064">
    <property type="entry name" value="POTASSIUM TRANSPORT PROTEIN DDB_G0292412-RELATED"/>
    <property type="match status" value="1"/>
</dbReference>
<feature type="region of interest" description="Disordered" evidence="7">
    <location>
        <begin position="256"/>
        <end position="275"/>
    </location>
</feature>
<dbReference type="EMBL" id="KN880539">
    <property type="protein sequence ID" value="KIY66946.1"/>
    <property type="molecule type" value="Genomic_DNA"/>
</dbReference>
<dbReference type="OrthoDB" id="9999863at2759"/>
<evidence type="ECO:0000313" key="9">
    <source>
        <dbReference type="EMBL" id="KIY66946.1"/>
    </source>
</evidence>
<comment type="subcellular location">
    <subcellularLocation>
        <location evidence="1">Membrane</location>
        <topology evidence="1">Multi-pass membrane protein</topology>
    </subcellularLocation>
</comment>
<dbReference type="AlphaFoldDB" id="A0A0D7BBR1"/>
<dbReference type="PANTHER" id="PTHR31064:SF30">
    <property type="entry name" value="HIGH-AFFINITY POTASSIUM TRANSPORT PROTEIN-RELATED"/>
    <property type="match status" value="1"/>
</dbReference>
<dbReference type="Proteomes" id="UP000054007">
    <property type="component" value="Unassembled WGS sequence"/>
</dbReference>
<feature type="transmembrane region" description="Helical" evidence="8">
    <location>
        <begin position="544"/>
        <end position="561"/>
    </location>
</feature>
<evidence type="ECO:0000256" key="4">
    <source>
        <dbReference type="ARBA" id="ARBA00022989"/>
    </source>
</evidence>
<dbReference type="InterPro" id="IPR051143">
    <property type="entry name" value="TrkH_K-transport"/>
</dbReference>
<dbReference type="GO" id="GO:0140107">
    <property type="term" value="F:high-affinity potassium ion transmembrane transporter activity"/>
    <property type="evidence" value="ECO:0007669"/>
    <property type="project" value="TreeGrafter"/>
</dbReference>
<dbReference type="Pfam" id="PF02386">
    <property type="entry name" value="TrkH"/>
    <property type="match status" value="1"/>
</dbReference>
<dbReference type="GO" id="GO:1990573">
    <property type="term" value="P:potassium ion import across plasma membrane"/>
    <property type="evidence" value="ECO:0007669"/>
    <property type="project" value="TreeGrafter"/>
</dbReference>
<dbReference type="GO" id="GO:0005886">
    <property type="term" value="C:plasma membrane"/>
    <property type="evidence" value="ECO:0007669"/>
    <property type="project" value="TreeGrafter"/>
</dbReference>
<gene>
    <name evidence="9" type="ORF">CYLTODRAFT_397921</name>
</gene>
<evidence type="ECO:0000256" key="5">
    <source>
        <dbReference type="ARBA" id="ARBA00023065"/>
    </source>
</evidence>
<reference evidence="9 10" key="1">
    <citation type="journal article" date="2015" name="Fungal Genet. Biol.">
        <title>Evolution of novel wood decay mechanisms in Agaricales revealed by the genome sequences of Fistulina hepatica and Cylindrobasidium torrendii.</title>
        <authorList>
            <person name="Floudas D."/>
            <person name="Held B.W."/>
            <person name="Riley R."/>
            <person name="Nagy L.G."/>
            <person name="Koehler G."/>
            <person name="Ransdell A.S."/>
            <person name="Younus H."/>
            <person name="Chow J."/>
            <person name="Chiniquy J."/>
            <person name="Lipzen A."/>
            <person name="Tritt A."/>
            <person name="Sun H."/>
            <person name="Haridas S."/>
            <person name="LaButti K."/>
            <person name="Ohm R.A."/>
            <person name="Kues U."/>
            <person name="Blanchette R.A."/>
            <person name="Grigoriev I.V."/>
            <person name="Minto R.E."/>
            <person name="Hibbett D.S."/>
        </authorList>
    </citation>
    <scope>NUCLEOTIDE SEQUENCE [LARGE SCALE GENOMIC DNA]</scope>
    <source>
        <strain evidence="9 10">FP15055 ss-10</strain>
    </source>
</reference>
<name>A0A0D7BBR1_9AGAR</name>
<feature type="transmembrane region" description="Helical" evidence="8">
    <location>
        <begin position="482"/>
        <end position="506"/>
    </location>
</feature>
<organism evidence="9 10">
    <name type="scientific">Cylindrobasidium torrendii FP15055 ss-10</name>
    <dbReference type="NCBI Taxonomy" id="1314674"/>
    <lineage>
        <taxon>Eukaryota</taxon>
        <taxon>Fungi</taxon>
        <taxon>Dikarya</taxon>
        <taxon>Basidiomycota</taxon>
        <taxon>Agaricomycotina</taxon>
        <taxon>Agaricomycetes</taxon>
        <taxon>Agaricomycetidae</taxon>
        <taxon>Agaricales</taxon>
        <taxon>Marasmiineae</taxon>
        <taxon>Physalacriaceae</taxon>
        <taxon>Cylindrobasidium</taxon>
    </lineage>
</organism>
<keyword evidence="2" id="KW-0813">Transport</keyword>
<evidence type="ECO:0000256" key="3">
    <source>
        <dbReference type="ARBA" id="ARBA00022692"/>
    </source>
</evidence>
<dbReference type="GO" id="GO:0030007">
    <property type="term" value="P:intracellular potassium ion homeostasis"/>
    <property type="evidence" value="ECO:0007669"/>
    <property type="project" value="TreeGrafter"/>
</dbReference>
<evidence type="ECO:0000256" key="6">
    <source>
        <dbReference type="ARBA" id="ARBA00023136"/>
    </source>
</evidence>
<feature type="transmembrane region" description="Helical" evidence="8">
    <location>
        <begin position="345"/>
        <end position="369"/>
    </location>
</feature>
<feature type="transmembrane region" description="Helical" evidence="8">
    <location>
        <begin position="91"/>
        <end position="112"/>
    </location>
</feature>
<feature type="transmembrane region" description="Helical" evidence="8">
    <location>
        <begin position="389"/>
        <end position="408"/>
    </location>
</feature>
<keyword evidence="6 8" id="KW-0472">Membrane</keyword>
<keyword evidence="10" id="KW-1185">Reference proteome</keyword>
<feature type="transmembrane region" description="Helical" evidence="8">
    <location>
        <begin position="31"/>
        <end position="52"/>
    </location>
</feature>
<feature type="transmembrane region" description="Helical" evidence="8">
    <location>
        <begin position="64"/>
        <end position="85"/>
    </location>
</feature>
<feature type="transmembrane region" description="Helical" evidence="8">
    <location>
        <begin position="647"/>
        <end position="667"/>
    </location>
</feature>
<evidence type="ECO:0000313" key="10">
    <source>
        <dbReference type="Proteomes" id="UP000054007"/>
    </source>
</evidence>
<sequence length="800" mass="89389">MATIEKSTPADAKPSVFARAWSGIKNVELTFYRVHLTAFTFIPLIASGIFYASNGRFQISYVDSLFLCYSAMTVTGLATINLSTTTAWQQVILYILMILGDITTVSWVMVLVRKRYFRKHFENLPVTKIFPTRETLLKSISSPIAAFRPRDIIPMDGKYANERSMGTPPGVDVESATPMGTLRMEKEKAAADIAMSDLNTFTSSPAAATINLSPVQSRASGAEHRGVAFDLSHSMTPSMRRRGTLPIPRSATILSSRTLADGAPGSRPAGPLQSAKKAFRSAAPGLYKKLERKLTMPSAVVLKAEATSWLDFDLDIGRNSYFHTETLSDDQLEALGGAEYRALRLLSYLVPMYFVLTQMITFTIFAPWLSTTHKYDDTFESQPRLVNKAWYSVFQTMSAYTGGGLSLVDAGMVPFQRAYLMIFPLIFVMLAGNHALPIFLRLIIWIGSKLAQNNRSFYPVFEFLLHHPRRCFFYLFPSHQTWFLVVALVSLSIVEWVAFDILNIGLAQYDALRTGDKIVVAIFQGLSARASGFSIYGLADAAPALQFVYIVMMYIAVYPVAMSIRSTNVNEEPALGIYEAPEEDLEEEPALDELEKFEPRQRVGKYLGWHLRKQMSIDLWWLVCAIFLITIIERHNLMDQSKKWFDLFRVLFELVSAFGGIGLSLGLPDANYSFSGSFKTLSKLVVIIIMVRGRHRGLPVSIDRAVNVPIDLVNQSPLERNRKARQEALELHQQVLREQDEERAMHEYGMAAMRPRTSHESLVDGLDAASRDSVDGNGRVSTRTVRESPSGAPPGALFSS</sequence>
<keyword evidence="3 8" id="KW-0812">Transmembrane</keyword>
<protein>
    <submittedName>
        <fullName evidence="9">TrkH-domain-containing protein</fullName>
    </submittedName>
</protein>
<dbReference type="InterPro" id="IPR003445">
    <property type="entry name" value="Cat_transpt"/>
</dbReference>
<evidence type="ECO:0000256" key="8">
    <source>
        <dbReference type="SAM" id="Phobius"/>
    </source>
</evidence>
<keyword evidence="4 8" id="KW-1133">Transmembrane helix</keyword>
<evidence type="ECO:0000256" key="2">
    <source>
        <dbReference type="ARBA" id="ARBA00022448"/>
    </source>
</evidence>
<feature type="transmembrane region" description="Helical" evidence="8">
    <location>
        <begin position="619"/>
        <end position="635"/>
    </location>
</feature>
<proteinExistence type="predicted"/>
<dbReference type="STRING" id="1314674.A0A0D7BBR1"/>
<feature type="transmembrane region" description="Helical" evidence="8">
    <location>
        <begin position="420"/>
        <end position="446"/>
    </location>
</feature>
<accession>A0A0D7BBR1</accession>
<keyword evidence="5" id="KW-0406">Ion transport</keyword>
<evidence type="ECO:0000256" key="7">
    <source>
        <dbReference type="SAM" id="MobiDB-lite"/>
    </source>
</evidence>
<evidence type="ECO:0000256" key="1">
    <source>
        <dbReference type="ARBA" id="ARBA00004141"/>
    </source>
</evidence>